<name>A0ABV4XVQ6_9CYAN</name>
<dbReference type="InterPro" id="IPR010330">
    <property type="entry name" value="CoiA_nuc"/>
</dbReference>
<sequence>MPLIAKIATTNERVDITKLKNPRAELKADDLVCQLCGSPMIIKQGMIKKPHFAHKAECTSDYQSHPESAEHLAGKQLIAKTLKAELPEYSLAEIEYEFPIPEVRRIADVVAKFPNGWIVAHECQLASITVEELEKRTKDYLYAGIDVVWWLGKAANTKSNIDWCHSKFGFALILNYQQLSAYAQGSKEGI</sequence>
<organism evidence="3 4">
    <name type="scientific">Floridaenema flaviceps BLCC-F50</name>
    <dbReference type="NCBI Taxonomy" id="3153642"/>
    <lineage>
        <taxon>Bacteria</taxon>
        <taxon>Bacillati</taxon>
        <taxon>Cyanobacteriota</taxon>
        <taxon>Cyanophyceae</taxon>
        <taxon>Oscillatoriophycideae</taxon>
        <taxon>Aerosakkonematales</taxon>
        <taxon>Aerosakkonemataceae</taxon>
        <taxon>Floridanema</taxon>
        <taxon>Floridanema flaviceps</taxon>
    </lineage>
</organism>
<feature type="domain" description="Competence protein CoiA nuclease-like" evidence="1">
    <location>
        <begin position="67"/>
        <end position="177"/>
    </location>
</feature>
<evidence type="ECO:0000259" key="2">
    <source>
        <dbReference type="Pfam" id="PF25164"/>
    </source>
</evidence>
<dbReference type="Pfam" id="PF25164">
    <property type="entry name" value="CoiA_N"/>
    <property type="match status" value="1"/>
</dbReference>
<dbReference type="EMBL" id="JBHFNR010000169">
    <property type="protein sequence ID" value="MFB2895813.1"/>
    <property type="molecule type" value="Genomic_DNA"/>
</dbReference>
<keyword evidence="4" id="KW-1185">Reference proteome</keyword>
<dbReference type="Proteomes" id="UP001576784">
    <property type="component" value="Unassembled WGS sequence"/>
</dbReference>
<dbReference type="InterPro" id="IPR057253">
    <property type="entry name" value="CoiA-like_N"/>
</dbReference>
<dbReference type="RefSeq" id="WP_413265447.1">
    <property type="nucleotide sequence ID" value="NZ_JBHFNR010000169.1"/>
</dbReference>
<dbReference type="Pfam" id="PF06054">
    <property type="entry name" value="CoiA_nuc"/>
    <property type="match status" value="1"/>
</dbReference>
<evidence type="ECO:0000259" key="1">
    <source>
        <dbReference type="Pfam" id="PF06054"/>
    </source>
</evidence>
<gene>
    <name evidence="3" type="ORF">ACE1CI_23135</name>
</gene>
<reference evidence="3 4" key="1">
    <citation type="submission" date="2024-09" db="EMBL/GenBank/DDBJ databases">
        <title>Floridaenema gen nov. (Aerosakkonemataceae, Aerosakkonematales ord. nov., Cyanobacteria) from benthic tropical and subtropical fresh waters, with the description of four new species.</title>
        <authorList>
            <person name="Moretto J.A."/>
            <person name="Berthold D.E."/>
            <person name="Lefler F.W."/>
            <person name="Huang I.-S."/>
            <person name="Laughinghouse H. IV."/>
        </authorList>
    </citation>
    <scope>NUCLEOTIDE SEQUENCE [LARGE SCALE GENOMIC DNA]</scope>
    <source>
        <strain evidence="3 4">BLCC-F50</strain>
    </source>
</reference>
<evidence type="ECO:0000313" key="4">
    <source>
        <dbReference type="Proteomes" id="UP001576784"/>
    </source>
</evidence>
<comment type="caution">
    <text evidence="3">The sequence shown here is derived from an EMBL/GenBank/DDBJ whole genome shotgun (WGS) entry which is preliminary data.</text>
</comment>
<protein>
    <submittedName>
        <fullName evidence="3">Competence protein CoiA</fullName>
    </submittedName>
</protein>
<feature type="domain" description="Competence protein CoiA-like N-terminal" evidence="2">
    <location>
        <begin position="25"/>
        <end position="59"/>
    </location>
</feature>
<proteinExistence type="predicted"/>
<accession>A0ABV4XVQ6</accession>
<evidence type="ECO:0000313" key="3">
    <source>
        <dbReference type="EMBL" id="MFB2895813.1"/>
    </source>
</evidence>